<evidence type="ECO:0000313" key="2">
    <source>
        <dbReference type="EMBL" id="GIY87569.1"/>
    </source>
</evidence>
<name>A0AAV4X0L9_9ARAC</name>
<protein>
    <submittedName>
        <fullName evidence="2">Uncharacterized protein</fullName>
    </submittedName>
</protein>
<evidence type="ECO:0000256" key="1">
    <source>
        <dbReference type="SAM" id="MobiDB-lite"/>
    </source>
</evidence>
<sequence length="88" mass="9717">MVHKQHQTVTDGINPFISRKSSSKISTVPEPEMSIRDSARNDSIKPEINTVVWVWSFLGKGGNKCSNELISSLECLGRALINGSFELV</sequence>
<comment type="caution">
    <text evidence="2">The sequence shown here is derived from an EMBL/GenBank/DDBJ whole genome shotgun (WGS) entry which is preliminary data.</text>
</comment>
<proteinExistence type="predicted"/>
<gene>
    <name evidence="2" type="ORF">CDAR_201431</name>
</gene>
<dbReference type="EMBL" id="BPLQ01015352">
    <property type="protein sequence ID" value="GIY87569.1"/>
    <property type="molecule type" value="Genomic_DNA"/>
</dbReference>
<evidence type="ECO:0000313" key="3">
    <source>
        <dbReference type="Proteomes" id="UP001054837"/>
    </source>
</evidence>
<accession>A0AAV4X0L9</accession>
<dbReference type="AlphaFoldDB" id="A0AAV4X0L9"/>
<dbReference type="Proteomes" id="UP001054837">
    <property type="component" value="Unassembled WGS sequence"/>
</dbReference>
<organism evidence="2 3">
    <name type="scientific">Caerostris darwini</name>
    <dbReference type="NCBI Taxonomy" id="1538125"/>
    <lineage>
        <taxon>Eukaryota</taxon>
        <taxon>Metazoa</taxon>
        <taxon>Ecdysozoa</taxon>
        <taxon>Arthropoda</taxon>
        <taxon>Chelicerata</taxon>
        <taxon>Arachnida</taxon>
        <taxon>Araneae</taxon>
        <taxon>Araneomorphae</taxon>
        <taxon>Entelegynae</taxon>
        <taxon>Araneoidea</taxon>
        <taxon>Araneidae</taxon>
        <taxon>Caerostris</taxon>
    </lineage>
</organism>
<reference evidence="2 3" key="1">
    <citation type="submission" date="2021-06" db="EMBL/GenBank/DDBJ databases">
        <title>Caerostris darwini draft genome.</title>
        <authorList>
            <person name="Kono N."/>
            <person name="Arakawa K."/>
        </authorList>
    </citation>
    <scope>NUCLEOTIDE SEQUENCE [LARGE SCALE GENOMIC DNA]</scope>
</reference>
<feature type="region of interest" description="Disordered" evidence="1">
    <location>
        <begin position="1"/>
        <end position="40"/>
    </location>
</feature>
<keyword evidence="3" id="KW-1185">Reference proteome</keyword>